<evidence type="ECO:0000313" key="3">
    <source>
        <dbReference type="EMBL" id="MBB3982230.1"/>
    </source>
</evidence>
<dbReference type="Pfam" id="PF13350">
    <property type="entry name" value="Y_phosphatase3"/>
    <property type="match status" value="1"/>
</dbReference>
<dbReference type="AlphaFoldDB" id="A0A7W6DKA5"/>
<sequence>MTFRPPYQPQLSGGCNLRDLGGHQTATGQEVRKGVIYRSGVLAYLTPSDHCCLARSQIRAIVDLRRPDEIAEEPTDWKFPVRRFAYRLDAEREAAQRGSPWMQSATPDEARRFMLQSYESMHEWLAQPLRAIFDAVLDEDVAVLFHCSAGKDRTGFCAAIVLGLLGVSEETILAEYAFTDKAVDFVDFAARHRAARLGLAVRLDAPEGPRADVMRVLTRADPDYLRAALAVVTGRYGSVEGYVRQALGLAPEQIAAIRYQLLDA</sequence>
<evidence type="ECO:0000256" key="1">
    <source>
        <dbReference type="ARBA" id="ARBA00009580"/>
    </source>
</evidence>
<dbReference type="PANTHER" id="PTHR31126">
    <property type="entry name" value="TYROSINE-PROTEIN PHOSPHATASE"/>
    <property type="match status" value="1"/>
</dbReference>
<dbReference type="InterPro" id="IPR000387">
    <property type="entry name" value="Tyr_Pase_dom"/>
</dbReference>
<reference evidence="3 4" key="1">
    <citation type="submission" date="2020-08" db="EMBL/GenBank/DDBJ databases">
        <title>Genomic Encyclopedia of Type Strains, Phase IV (KMG-IV): sequencing the most valuable type-strain genomes for metagenomic binning, comparative biology and taxonomic classification.</title>
        <authorList>
            <person name="Goeker M."/>
        </authorList>
    </citation>
    <scope>NUCLEOTIDE SEQUENCE [LARGE SCALE GENOMIC DNA]</scope>
    <source>
        <strain evidence="3 4">DSM 29348</strain>
    </source>
</reference>
<proteinExistence type="inferred from homology"/>
<gene>
    <name evidence="3" type="ORF">GGR44_001893</name>
</gene>
<dbReference type="RefSeq" id="WP_183955319.1">
    <property type="nucleotide sequence ID" value="NZ_JACIEB010000004.1"/>
</dbReference>
<dbReference type="InterPro" id="IPR016130">
    <property type="entry name" value="Tyr_Pase_AS"/>
</dbReference>
<keyword evidence="3" id="KW-0378">Hydrolase</keyword>
<dbReference type="InterPro" id="IPR029021">
    <property type="entry name" value="Prot-tyrosine_phosphatase-like"/>
</dbReference>
<feature type="domain" description="Tyrosine specific protein phosphatases" evidence="2">
    <location>
        <begin position="123"/>
        <end position="199"/>
    </location>
</feature>
<dbReference type="GO" id="GO:0004725">
    <property type="term" value="F:protein tyrosine phosphatase activity"/>
    <property type="evidence" value="ECO:0007669"/>
    <property type="project" value="UniProtKB-EC"/>
</dbReference>
<evidence type="ECO:0000259" key="2">
    <source>
        <dbReference type="PROSITE" id="PS50056"/>
    </source>
</evidence>
<dbReference type="PROSITE" id="PS50056">
    <property type="entry name" value="TYR_PHOSPHATASE_2"/>
    <property type="match status" value="1"/>
</dbReference>
<dbReference type="EMBL" id="JACIEB010000004">
    <property type="protein sequence ID" value="MBB3982230.1"/>
    <property type="molecule type" value="Genomic_DNA"/>
</dbReference>
<organism evidence="3 4">
    <name type="scientific">Sphingobium fontiphilum</name>
    <dbReference type="NCBI Taxonomy" id="944425"/>
    <lineage>
        <taxon>Bacteria</taxon>
        <taxon>Pseudomonadati</taxon>
        <taxon>Pseudomonadota</taxon>
        <taxon>Alphaproteobacteria</taxon>
        <taxon>Sphingomonadales</taxon>
        <taxon>Sphingomonadaceae</taxon>
        <taxon>Sphingobium</taxon>
    </lineage>
</organism>
<evidence type="ECO:0000313" key="4">
    <source>
        <dbReference type="Proteomes" id="UP000552757"/>
    </source>
</evidence>
<dbReference type="PANTHER" id="PTHR31126:SF1">
    <property type="entry name" value="TYROSINE SPECIFIC PROTEIN PHOSPHATASES DOMAIN-CONTAINING PROTEIN"/>
    <property type="match status" value="1"/>
</dbReference>
<comment type="caution">
    <text evidence="3">The sequence shown here is derived from an EMBL/GenBank/DDBJ whole genome shotgun (WGS) entry which is preliminary data.</text>
</comment>
<dbReference type="Gene3D" id="3.90.190.10">
    <property type="entry name" value="Protein tyrosine phosphatase superfamily"/>
    <property type="match status" value="1"/>
</dbReference>
<name>A0A7W6DKA5_9SPHN</name>
<dbReference type="EC" id="3.1.3.48" evidence="3"/>
<protein>
    <submittedName>
        <fullName evidence="3">Protein-tyrosine phosphatase</fullName>
        <ecNumber evidence="3">3.1.3.48</ecNumber>
    </submittedName>
</protein>
<dbReference type="PROSITE" id="PS51257">
    <property type="entry name" value="PROKAR_LIPOPROTEIN"/>
    <property type="match status" value="1"/>
</dbReference>
<accession>A0A7W6DKA5</accession>
<dbReference type="InterPro" id="IPR026893">
    <property type="entry name" value="Tyr/Ser_Pase_IphP-type"/>
</dbReference>
<dbReference type="SUPFAM" id="SSF52799">
    <property type="entry name" value="(Phosphotyrosine protein) phosphatases II"/>
    <property type="match status" value="1"/>
</dbReference>
<dbReference type="PROSITE" id="PS00383">
    <property type="entry name" value="TYR_PHOSPHATASE_1"/>
    <property type="match status" value="1"/>
</dbReference>
<dbReference type="Proteomes" id="UP000552757">
    <property type="component" value="Unassembled WGS sequence"/>
</dbReference>
<keyword evidence="4" id="KW-1185">Reference proteome</keyword>
<comment type="similarity">
    <text evidence="1">Belongs to the protein-tyrosine phosphatase family.</text>
</comment>